<dbReference type="Pfam" id="PF13638">
    <property type="entry name" value="PIN_4"/>
    <property type="match status" value="1"/>
</dbReference>
<dbReference type="GeneID" id="20231850"/>
<evidence type="ECO:0000313" key="3">
    <source>
        <dbReference type="Proteomes" id="UP000030746"/>
    </source>
</evidence>
<feature type="domain" description="PIN" evidence="1">
    <location>
        <begin position="1"/>
        <end position="126"/>
    </location>
</feature>
<dbReference type="OrthoDB" id="548295at2759"/>
<gene>
    <name evidence="2" type="ORF">LOTGIDRAFT_120307</name>
</gene>
<dbReference type="STRING" id="225164.V4A7M8"/>
<dbReference type="InterPro" id="IPR002716">
    <property type="entry name" value="PIN_dom"/>
</dbReference>
<protein>
    <recommendedName>
        <fullName evidence="1">PIN domain-containing protein</fullName>
    </recommendedName>
</protein>
<dbReference type="EMBL" id="KB202014">
    <property type="protein sequence ID" value="ESO92752.1"/>
    <property type="molecule type" value="Genomic_DNA"/>
</dbReference>
<dbReference type="CTD" id="20231850"/>
<proteinExistence type="predicted"/>
<reference evidence="2 3" key="1">
    <citation type="journal article" date="2013" name="Nature">
        <title>Insights into bilaterian evolution from three spiralian genomes.</title>
        <authorList>
            <person name="Simakov O."/>
            <person name="Marletaz F."/>
            <person name="Cho S.J."/>
            <person name="Edsinger-Gonzales E."/>
            <person name="Havlak P."/>
            <person name="Hellsten U."/>
            <person name="Kuo D.H."/>
            <person name="Larsson T."/>
            <person name="Lv J."/>
            <person name="Arendt D."/>
            <person name="Savage R."/>
            <person name="Osoegawa K."/>
            <person name="de Jong P."/>
            <person name="Grimwood J."/>
            <person name="Chapman J.A."/>
            <person name="Shapiro H."/>
            <person name="Aerts A."/>
            <person name="Otillar R.P."/>
            <person name="Terry A.Y."/>
            <person name="Boore J.L."/>
            <person name="Grigoriev I.V."/>
            <person name="Lindberg D.R."/>
            <person name="Seaver E.C."/>
            <person name="Weisblat D.A."/>
            <person name="Putnam N.H."/>
            <person name="Rokhsar D.S."/>
        </authorList>
    </citation>
    <scope>NUCLEOTIDE SEQUENCE [LARGE SCALE GENOMIC DNA]</scope>
</reference>
<keyword evidence="3" id="KW-1185">Reference proteome</keyword>
<dbReference type="GO" id="GO:0005634">
    <property type="term" value="C:nucleus"/>
    <property type="evidence" value="ECO:0007669"/>
    <property type="project" value="TreeGrafter"/>
</dbReference>
<dbReference type="RefSeq" id="XP_009056441.1">
    <property type="nucleotide sequence ID" value="XM_009058193.1"/>
</dbReference>
<dbReference type="InterPro" id="IPR052626">
    <property type="entry name" value="SWT1_Regulator"/>
</dbReference>
<dbReference type="PANTHER" id="PTHR16161">
    <property type="entry name" value="TRANSCRIPTIONAL PROTEIN SWT1"/>
    <property type="match status" value="1"/>
</dbReference>
<sequence>LFIIIDTNILVQSLKFLQNLTETIITDFGLPFIVIPWVVMQELDFIKDGKSKHTVVSFQAMKAVKFLYSCLQNKHPRVLGQTASDVSNNLTIECNDDRVLQCCFSYTHKYPNGNIVLLSDDFNLCNKATISDVSAFTKNVSYNNLCLESGTLYIFIRYTISGFEKSKHDLNLILCTVKEEIKRSLSVVLETEMKSAYNNIWKCIVLRKPPWSALDIMESIQKHWIGVFGLVLDRRKKTLVDEIVTSLRFNTGQ</sequence>
<dbReference type="CDD" id="cd18727">
    <property type="entry name" value="PIN_Swt1-like"/>
    <property type="match status" value="1"/>
</dbReference>
<dbReference type="OMA" id="DIWMEIV"/>
<name>V4A7M8_LOTGI</name>
<dbReference type="SMART" id="SM00670">
    <property type="entry name" value="PINc"/>
    <property type="match status" value="1"/>
</dbReference>
<dbReference type="AlphaFoldDB" id="V4A7M8"/>
<evidence type="ECO:0000259" key="1">
    <source>
        <dbReference type="SMART" id="SM00670"/>
    </source>
</evidence>
<accession>V4A7M8</accession>
<dbReference type="KEGG" id="lgi:LOTGIDRAFT_120307"/>
<dbReference type="InterPro" id="IPR029060">
    <property type="entry name" value="PIN-like_dom_sf"/>
</dbReference>
<evidence type="ECO:0000313" key="2">
    <source>
        <dbReference type="EMBL" id="ESO92752.1"/>
    </source>
</evidence>
<dbReference type="Proteomes" id="UP000030746">
    <property type="component" value="Unassembled WGS sequence"/>
</dbReference>
<dbReference type="PANTHER" id="PTHR16161:SF0">
    <property type="entry name" value="TRANSCRIPTIONAL PROTEIN SWT1"/>
    <property type="match status" value="1"/>
</dbReference>
<organism evidence="2 3">
    <name type="scientific">Lottia gigantea</name>
    <name type="common">Giant owl limpet</name>
    <dbReference type="NCBI Taxonomy" id="225164"/>
    <lineage>
        <taxon>Eukaryota</taxon>
        <taxon>Metazoa</taxon>
        <taxon>Spiralia</taxon>
        <taxon>Lophotrochozoa</taxon>
        <taxon>Mollusca</taxon>
        <taxon>Gastropoda</taxon>
        <taxon>Patellogastropoda</taxon>
        <taxon>Lottioidea</taxon>
        <taxon>Lottiidae</taxon>
        <taxon>Lottia</taxon>
    </lineage>
</organism>
<dbReference type="SUPFAM" id="SSF88723">
    <property type="entry name" value="PIN domain-like"/>
    <property type="match status" value="1"/>
</dbReference>
<dbReference type="Gene3D" id="3.40.50.1010">
    <property type="entry name" value="5'-nuclease"/>
    <property type="match status" value="1"/>
</dbReference>
<dbReference type="HOGENOM" id="CLU_895112_0_0_1"/>
<feature type="non-terminal residue" evidence="2">
    <location>
        <position position="1"/>
    </location>
</feature>